<feature type="compositionally biased region" description="Polar residues" evidence="2">
    <location>
        <begin position="293"/>
        <end position="304"/>
    </location>
</feature>
<dbReference type="InterPro" id="IPR030383">
    <property type="entry name" value="G_VLIG_dom"/>
</dbReference>
<keyword evidence="3" id="KW-0812">Transmembrane</keyword>
<feature type="region of interest" description="Disordered" evidence="2">
    <location>
        <begin position="1"/>
        <end position="37"/>
    </location>
</feature>
<feature type="region of interest" description="Disordered" evidence="2">
    <location>
        <begin position="191"/>
        <end position="265"/>
    </location>
</feature>
<gene>
    <name evidence="5" type="primary">LOC114480638</name>
</gene>
<dbReference type="SUPFAM" id="SSF52540">
    <property type="entry name" value="P-loop containing nucleoside triphosphate hydrolases"/>
    <property type="match status" value="1"/>
</dbReference>
<dbReference type="InterPro" id="IPR057365">
    <property type="entry name" value="URGCP"/>
</dbReference>
<organism evidence="5 6">
    <name type="scientific">Gouania willdenowi</name>
    <name type="common">Blunt-snouted clingfish</name>
    <name type="synonym">Lepadogaster willdenowi</name>
    <dbReference type="NCBI Taxonomy" id="441366"/>
    <lineage>
        <taxon>Eukaryota</taxon>
        <taxon>Metazoa</taxon>
        <taxon>Chordata</taxon>
        <taxon>Craniata</taxon>
        <taxon>Vertebrata</taxon>
        <taxon>Euteleostomi</taxon>
        <taxon>Actinopterygii</taxon>
        <taxon>Neopterygii</taxon>
        <taxon>Teleostei</taxon>
        <taxon>Neoteleostei</taxon>
        <taxon>Acanthomorphata</taxon>
        <taxon>Ovalentaria</taxon>
        <taxon>Blenniimorphae</taxon>
        <taxon>Blenniiformes</taxon>
        <taxon>Gobiesocoidei</taxon>
        <taxon>Gobiesocidae</taxon>
        <taxon>Gobiesocinae</taxon>
        <taxon>Gouania</taxon>
    </lineage>
</organism>
<dbReference type="InterPro" id="IPR052986">
    <property type="entry name" value="VLIG_GTPase"/>
</dbReference>
<evidence type="ECO:0000259" key="4">
    <source>
        <dbReference type="PROSITE" id="PS51717"/>
    </source>
</evidence>
<feature type="region of interest" description="Disordered" evidence="2">
    <location>
        <begin position="293"/>
        <end position="357"/>
    </location>
</feature>
<dbReference type="Ensembl" id="ENSGWIT00000005985.1">
    <property type="protein sequence ID" value="ENSGWIP00000005533.1"/>
    <property type="gene ID" value="ENSGWIG00000003033.1"/>
</dbReference>
<feature type="compositionally biased region" description="Polar residues" evidence="2">
    <location>
        <begin position="209"/>
        <end position="237"/>
    </location>
</feature>
<comment type="similarity">
    <text evidence="1">Belongs to the TRAFAC class dynamin-like GTPase superfamily. Very large inducible GTPase (VLIG) family.</text>
</comment>
<dbReference type="GO" id="GO:0005525">
    <property type="term" value="F:GTP binding"/>
    <property type="evidence" value="ECO:0007669"/>
    <property type="project" value="InterPro"/>
</dbReference>
<dbReference type="Proteomes" id="UP000694680">
    <property type="component" value="Chromosome 18"/>
</dbReference>
<name>A0A8C5DGJ0_GOUWI</name>
<evidence type="ECO:0000313" key="6">
    <source>
        <dbReference type="Proteomes" id="UP000694680"/>
    </source>
</evidence>
<dbReference type="Pfam" id="PF25974">
    <property type="entry name" value="URGCP_9th"/>
    <property type="match status" value="1"/>
</dbReference>
<sequence>MSTTTTIELEDDSSSGLESRTCGKEFGGRGPKRRDKNEGLIVKVPATTEVNSFFKHVTKCYQFSPCIKGNSIYLCHTSMKGVSAGDSSANLHVEHPDDPLLPPSSTSDADSQLIATDVKDKDEGSTARFPATTEGFSLGPWSWMTETWSWWWMAVAWAWLWIAVTWAWWWMAGAFACAWWYHTSMKGKSTGDSSANLHVEDSKDPVLPPSSTNDADSQNISTVVKENIENVTFNPPNKTEEVDAGDSSANFDSEDQKDPLLPQSFTCDTVNQENTADIKDKDEGSKAQFHATTEGFSTGDSSANLHVEDPNDPLLPPSSTSDADNQVIATDVKDKDEGSKAQFHATTEGVGPRDSSANLHVEDLKDPLLPPSSTSDADSQVITTDVKETNLMNVMKDLGLEQHSKEKLSLSRILQIDDKTLNEEPDKSKSDLPWYFMKKLMMVNVTARTIKHVKQFRSNSDDASKTTEVDFENLLEISNSEDMVNPLDVITALFLCSDGFVQQQTAQKMSMCQFSVPLLLPSCDSQQFTLMLWAMRDIVKQYRPEALSESKGFTEERIVLSNLPMVSFVRLGECSMSKSETLNKLLSNSQQYHDIFVHHNMECGDSPRRISNGLTEITWYLPCGNKNIDIFSQPVAVANLRGDIESFETQYAFLCQTSAAVFVFLDKLDAKCTSNLLSTQTHKAQIFLVVNNTNKQINVSALKEVTRKLGLTKSNIIIRNKDVNDVSFVNLLREAVSEVISKTKRKMSIEQMADIADELGIWVDEDSPECQTAKQHANAITAEIQDPLIFKEEQLPLQGQIWKELTSLEKEDFRLRKLGCENIEKYKSDLKEKKEILRQKQNSINMSNALTCFINALSLQQKERNYFLKWMRINLDNMSRIKLSELRELYKKKLKSSQNKEIKQLDQQLTNSSLGIEHFFREMGQIYEASRFLPETDLSRKQLNNLPELCAQLLLDGFPLELVDGDASNIPLQWVSDVLSQLNEMVSPKNKILVVTVLGVQSTGKSTLLNTMFGVQFAVSSGRCTRGAFMLLIKVHEEFKRVLNCDFIVIIDTEGLKSTELAQLDNSYEHDNELATLVVGLSDLTIVNIAMENLTEMKDILQIVVHAFLRMKEVGKKPKCHFVHQNVSDVSAHEKNIRDRKLLLQQLDEMTQAAARMEKKEENKSFTDVMDYNPDTGNCYIPGLWNGNPPMAPVNAGYSEAVYELKKNIIQLLGKCNYSKNDITDFKEWIRSLWNAVKHENFIFSFRNSLVADAYMRLCTEFNKWEWEFKKEMYIWGTNAETKISNFGNVDSKAQTSGMEELHSSLKTEAITVLSHWVEKLLENLTEYFTQTEGHVHLVEGHRAEFENNAKSLQRELQNSVLYQLSAAANIRQGMVEIDRIKENHTKEIEKAVCALIDECRKNKHNMTDQRLDEEFIKMWKKTLEKIQFSELKPTDIFTKVSHCLRNNISHKGSHANALLSQKKLEDCGLKPFKYKPEVTWWNFADKVKTFRNAQDKIYLQQRADSIIEACTMSINEKMAKKSDYHDAYIQEILNIIDESLQNDKDVKKDIEFEVYLKQHICGFAARTFQELHQSFLQTNDPYKCLMKNKKKFCADFKDVFHERDQCQKKALEFVDQCLKPAVEDRVNRVLGLNITDEMLTCQEFSTRINFQYSILLDILSKKNFQDYFSYTKQYEIYTKTWILKQIQKHFSSSSKLHEFEEQVLATSINDIDEAIQKSLKEKKENLKSFVEDMCHELAAKLVISQDALGAFMILNNANQEQFVDSLTKCLKDMKQNLKVKFQNTNIRTKLENLHMKPQNELFTRVIGCGKQCPFCATPCDAGGKAHTEHWASLHRPQGLGRYRWDDTKKLLTDICSSLVFSNISFRCPQTNDQPHPYKDYKKIFSDWKISPDVSEEASDYWKYVMTTYNQDFATAYDAKPADIPNGWKSVSYKQAEESLKESFRL</sequence>
<dbReference type="PANTHER" id="PTHR14819">
    <property type="entry name" value="GTP-BINDING"/>
    <property type="match status" value="1"/>
</dbReference>
<feature type="domain" description="VLIG-type G" evidence="4">
    <location>
        <begin position="989"/>
        <end position="1234"/>
    </location>
</feature>
<dbReference type="Pfam" id="PF25496">
    <property type="entry name" value="URGCP"/>
    <property type="match status" value="1"/>
</dbReference>
<feature type="transmembrane region" description="Helical" evidence="3">
    <location>
        <begin position="150"/>
        <end position="181"/>
    </location>
</feature>
<dbReference type="InterPro" id="IPR027417">
    <property type="entry name" value="P-loop_NTPase"/>
</dbReference>
<dbReference type="Gene3D" id="3.40.50.300">
    <property type="entry name" value="P-loop containing nucleotide triphosphate hydrolases"/>
    <property type="match status" value="1"/>
</dbReference>
<keyword evidence="3" id="KW-0472">Membrane</keyword>
<proteinExistence type="inferred from homology"/>
<evidence type="ECO:0000313" key="5">
    <source>
        <dbReference type="Ensembl" id="ENSGWIP00000005533.1"/>
    </source>
</evidence>
<reference evidence="5" key="2">
    <citation type="submission" date="2025-08" db="UniProtKB">
        <authorList>
            <consortium name="Ensembl"/>
        </authorList>
    </citation>
    <scope>IDENTIFICATION</scope>
</reference>
<evidence type="ECO:0000256" key="1">
    <source>
        <dbReference type="ARBA" id="ARBA00006828"/>
    </source>
</evidence>
<keyword evidence="6" id="KW-1185">Reference proteome</keyword>
<evidence type="ECO:0000256" key="2">
    <source>
        <dbReference type="SAM" id="MobiDB-lite"/>
    </source>
</evidence>
<reference evidence="5" key="3">
    <citation type="submission" date="2025-09" db="UniProtKB">
        <authorList>
            <consortium name="Ensembl"/>
        </authorList>
    </citation>
    <scope>IDENTIFICATION</scope>
</reference>
<reference evidence="5" key="1">
    <citation type="submission" date="2020-06" db="EMBL/GenBank/DDBJ databases">
        <authorList>
            <consortium name="Wellcome Sanger Institute Data Sharing"/>
        </authorList>
    </citation>
    <scope>NUCLEOTIDE SEQUENCE [LARGE SCALE GENOMIC DNA]</scope>
</reference>
<keyword evidence="3" id="KW-1133">Transmembrane helix</keyword>
<dbReference type="Pfam" id="PF25683">
    <property type="entry name" value="URGCP_GTPase"/>
    <property type="match status" value="1"/>
</dbReference>
<accession>A0A8C5DGJ0</accession>
<dbReference type="PANTHER" id="PTHR14819:SF9">
    <property type="entry name" value="UP-REGULATOR OF CELL PROLIFERATION-LIKE"/>
    <property type="match status" value="1"/>
</dbReference>
<evidence type="ECO:0000256" key="3">
    <source>
        <dbReference type="SAM" id="Phobius"/>
    </source>
</evidence>
<dbReference type="PROSITE" id="PS51717">
    <property type="entry name" value="G_VLIG"/>
    <property type="match status" value="1"/>
</dbReference>
<protein>
    <submittedName>
        <fullName evidence="5">Interferon-induced very large GTPase 1-like</fullName>
    </submittedName>
</protein>
<dbReference type="InterPro" id="IPR058641">
    <property type="entry name" value="GVIN1_dom"/>
</dbReference>
<feature type="compositionally biased region" description="Polar residues" evidence="2">
    <location>
        <begin position="317"/>
        <end position="328"/>
    </location>
</feature>